<dbReference type="InterPro" id="IPR005021">
    <property type="entry name" value="Terminase_largesu-like"/>
</dbReference>
<evidence type="ECO:0000259" key="1">
    <source>
        <dbReference type="Pfam" id="PF20441"/>
    </source>
</evidence>
<evidence type="ECO:0000313" key="3">
    <source>
        <dbReference type="Proteomes" id="UP000196816"/>
    </source>
</evidence>
<dbReference type="InterPro" id="IPR046462">
    <property type="entry name" value="TerL_nuclease"/>
</dbReference>
<name>A0AAC9SSB1_ACEPA</name>
<dbReference type="GO" id="GO:0004519">
    <property type="term" value="F:endonuclease activity"/>
    <property type="evidence" value="ECO:0007669"/>
    <property type="project" value="InterPro"/>
</dbReference>
<dbReference type="PANTHER" id="PTHR41287:SF1">
    <property type="entry name" value="PROTEIN YMFN"/>
    <property type="match status" value="1"/>
</dbReference>
<evidence type="ECO:0000313" key="2">
    <source>
        <dbReference type="EMBL" id="ASC05629.1"/>
    </source>
</evidence>
<feature type="domain" description="Terminase large subunit-like endonuclease" evidence="1">
    <location>
        <begin position="1"/>
        <end position="117"/>
    </location>
</feature>
<organism evidence="2 3">
    <name type="scientific">Acetobacter pasteurianus subsp. pasteurianus</name>
    <dbReference type="NCBI Taxonomy" id="481145"/>
    <lineage>
        <taxon>Bacteria</taxon>
        <taxon>Pseudomonadati</taxon>
        <taxon>Pseudomonadota</taxon>
        <taxon>Alphaproteobacteria</taxon>
        <taxon>Acetobacterales</taxon>
        <taxon>Acetobacteraceae</taxon>
        <taxon>Acetobacter</taxon>
    </lineage>
</organism>
<dbReference type="PANTHER" id="PTHR41287">
    <property type="match status" value="1"/>
</dbReference>
<dbReference type="RefSeq" id="WP_250698413.1">
    <property type="nucleotide sequence ID" value="NZ_CP021922.1"/>
</dbReference>
<dbReference type="Proteomes" id="UP000196816">
    <property type="component" value="Chromosome"/>
</dbReference>
<dbReference type="Pfam" id="PF20441">
    <property type="entry name" value="TerL_nuclease"/>
    <property type="match status" value="1"/>
</dbReference>
<protein>
    <recommendedName>
        <fullName evidence="1">Terminase large subunit-like endonuclease domain-containing protein</fullName>
    </recommendedName>
</protein>
<reference evidence="2 3" key="1">
    <citation type="submission" date="2017-06" db="EMBL/GenBank/DDBJ databases">
        <title>Genome sequence of Acetobacter pasteurianus subsp. pasteurianus strain SRCM101468.</title>
        <authorList>
            <person name="Cho S.H."/>
        </authorList>
    </citation>
    <scope>NUCLEOTIDE SEQUENCE [LARGE SCALE GENOMIC DNA]</scope>
    <source>
        <strain evidence="2 3">SRCM101468</strain>
    </source>
</reference>
<dbReference type="AlphaFoldDB" id="A0AAC9SSB1"/>
<dbReference type="EMBL" id="CP021922">
    <property type="protein sequence ID" value="ASC05629.1"/>
    <property type="molecule type" value="Genomic_DNA"/>
</dbReference>
<gene>
    <name evidence="2" type="ORF">S101468_01371</name>
</gene>
<accession>A0AAC9SSB1</accession>
<proteinExistence type="predicted"/>
<sequence>MEGIADALGYVNKSGKLAMVGLDPQGVGLVVDALADRGISGSRVVGVAQGWTLSGAIKTTERKLADRTLLHAGQRIMAWAVSNAKAEGRGNAIIITKQGSGYLKIDPLMSLLNAVTLMSKNPQAKPTMDSFMRRGLLSV</sequence>